<dbReference type="InterPro" id="IPR036390">
    <property type="entry name" value="WH_DNA-bd_sf"/>
</dbReference>
<gene>
    <name evidence="5" type="ORF">FAK_17370</name>
</gene>
<feature type="domain" description="HTH gntR-type" evidence="4">
    <location>
        <begin position="10"/>
        <end position="80"/>
    </location>
</feature>
<name>A0AAU9EBZ2_9BACT</name>
<keyword evidence="2" id="KW-0238">DNA-binding</keyword>
<dbReference type="SMART" id="SM00345">
    <property type="entry name" value="HTH_GNTR"/>
    <property type="match status" value="1"/>
</dbReference>
<reference evidence="6" key="1">
    <citation type="journal article" date="2023" name="Arch. Microbiol.">
        <title>Desulfoferula mesophilus gen. nov. sp. nov., a mesophilic sulfate-reducing bacterium isolated from a brackish lake sediment.</title>
        <authorList>
            <person name="Watanabe T."/>
            <person name="Yabe T."/>
            <person name="Tsuji J.M."/>
            <person name="Fukui M."/>
        </authorList>
    </citation>
    <scope>NUCLEOTIDE SEQUENCE [LARGE SCALE GENOMIC DNA]</scope>
    <source>
        <strain evidence="6">12FAK</strain>
    </source>
</reference>
<evidence type="ECO:0000313" key="5">
    <source>
        <dbReference type="EMBL" id="BEQ14671.1"/>
    </source>
</evidence>
<evidence type="ECO:0000256" key="2">
    <source>
        <dbReference type="ARBA" id="ARBA00023125"/>
    </source>
</evidence>
<keyword evidence="1" id="KW-0805">Transcription regulation</keyword>
<dbReference type="SUPFAM" id="SSF46785">
    <property type="entry name" value="Winged helix' DNA-binding domain"/>
    <property type="match status" value="1"/>
</dbReference>
<evidence type="ECO:0000259" key="4">
    <source>
        <dbReference type="PROSITE" id="PS50949"/>
    </source>
</evidence>
<dbReference type="InterPro" id="IPR011711">
    <property type="entry name" value="GntR_C"/>
</dbReference>
<dbReference type="CDD" id="cd07377">
    <property type="entry name" value="WHTH_GntR"/>
    <property type="match status" value="1"/>
</dbReference>
<evidence type="ECO:0000256" key="1">
    <source>
        <dbReference type="ARBA" id="ARBA00023015"/>
    </source>
</evidence>
<dbReference type="InterPro" id="IPR036388">
    <property type="entry name" value="WH-like_DNA-bd_sf"/>
</dbReference>
<dbReference type="Pfam" id="PF07729">
    <property type="entry name" value="FCD"/>
    <property type="match status" value="1"/>
</dbReference>
<evidence type="ECO:0000256" key="3">
    <source>
        <dbReference type="ARBA" id="ARBA00023163"/>
    </source>
</evidence>
<dbReference type="AlphaFoldDB" id="A0AAU9EBZ2"/>
<dbReference type="RefSeq" id="WP_338606374.1">
    <property type="nucleotide sequence ID" value="NZ_AP028679.1"/>
</dbReference>
<sequence length="246" mass="27739">MSLKAVGKQENLYEVVASEIREAILTGALKLGDTLPNETKLARQMAVSRPVIREALRYLQAQGLIKINRGTKGGAMVGRIDHLFLLENVADLIRLRQLTVDHLVQVRQFVEPEVFRLAATNATDEDLIDLENIIDESYYENNPDEKRDITGNFHREVGRACGNPIYAALINRVLDFTLAFVTALKPKHLILHTDEDHRGILRALQQRDADLAQQLALEHVKKINSQMKNLETAWLKMAAEEKSNGV</sequence>
<dbReference type="InterPro" id="IPR008920">
    <property type="entry name" value="TF_FadR/GntR_C"/>
</dbReference>
<dbReference type="GO" id="GO:0003677">
    <property type="term" value="F:DNA binding"/>
    <property type="evidence" value="ECO:0007669"/>
    <property type="project" value="UniProtKB-KW"/>
</dbReference>
<protein>
    <submittedName>
        <fullName evidence="5">GntR family transcriptional regulator</fullName>
    </submittedName>
</protein>
<keyword evidence="6" id="KW-1185">Reference proteome</keyword>
<proteinExistence type="predicted"/>
<dbReference type="PANTHER" id="PTHR43537">
    <property type="entry name" value="TRANSCRIPTIONAL REGULATOR, GNTR FAMILY"/>
    <property type="match status" value="1"/>
</dbReference>
<organism evidence="5 6">
    <name type="scientific">Desulfoferula mesophila</name>
    <dbReference type="NCBI Taxonomy" id="3058419"/>
    <lineage>
        <taxon>Bacteria</taxon>
        <taxon>Pseudomonadati</taxon>
        <taxon>Thermodesulfobacteriota</taxon>
        <taxon>Desulfarculia</taxon>
        <taxon>Desulfarculales</taxon>
        <taxon>Desulfarculaceae</taxon>
        <taxon>Desulfoferula</taxon>
    </lineage>
</organism>
<dbReference type="Gene3D" id="1.20.120.530">
    <property type="entry name" value="GntR ligand-binding domain-like"/>
    <property type="match status" value="1"/>
</dbReference>
<dbReference type="PROSITE" id="PS50949">
    <property type="entry name" value="HTH_GNTR"/>
    <property type="match status" value="1"/>
</dbReference>
<dbReference type="PANTHER" id="PTHR43537:SF5">
    <property type="entry name" value="UXU OPERON TRANSCRIPTIONAL REGULATOR"/>
    <property type="match status" value="1"/>
</dbReference>
<dbReference type="EMBL" id="AP028679">
    <property type="protein sequence ID" value="BEQ14671.1"/>
    <property type="molecule type" value="Genomic_DNA"/>
</dbReference>
<dbReference type="SUPFAM" id="SSF48008">
    <property type="entry name" value="GntR ligand-binding domain-like"/>
    <property type="match status" value="1"/>
</dbReference>
<dbReference type="SMART" id="SM00895">
    <property type="entry name" value="FCD"/>
    <property type="match status" value="1"/>
</dbReference>
<dbReference type="GO" id="GO:0003700">
    <property type="term" value="F:DNA-binding transcription factor activity"/>
    <property type="evidence" value="ECO:0007669"/>
    <property type="project" value="InterPro"/>
</dbReference>
<dbReference type="Gene3D" id="1.10.10.10">
    <property type="entry name" value="Winged helix-like DNA-binding domain superfamily/Winged helix DNA-binding domain"/>
    <property type="match status" value="1"/>
</dbReference>
<accession>A0AAU9EBZ2</accession>
<dbReference type="KEGG" id="dmp:FAK_17370"/>
<evidence type="ECO:0000313" key="6">
    <source>
        <dbReference type="Proteomes" id="UP001366166"/>
    </source>
</evidence>
<dbReference type="InterPro" id="IPR000524">
    <property type="entry name" value="Tscrpt_reg_HTH_GntR"/>
</dbReference>
<dbReference type="PRINTS" id="PR00035">
    <property type="entry name" value="HTHGNTR"/>
</dbReference>
<keyword evidence="3" id="KW-0804">Transcription</keyword>
<dbReference type="Proteomes" id="UP001366166">
    <property type="component" value="Chromosome"/>
</dbReference>
<dbReference type="Pfam" id="PF00392">
    <property type="entry name" value="GntR"/>
    <property type="match status" value="1"/>
</dbReference>